<sequence>MTHDHSPISSSISGLFRGLALLLLLALALPALADKPGDDRAIDGLEEGRILWDVTLGDPERLIARLDVILETREDMQRQGLEPHMIFAFRGGAAGLVAESTDHLDLADADAVERLHDRLQDLQGLDNVHMEACSIATRRFDLGQRDLLPGIELVGNTFLSIMGYERQGYSTIRID</sequence>
<gene>
    <name evidence="1" type="ORF">B1A74_06760</name>
</gene>
<name>A0A1V2ZYS9_9GAMM</name>
<proteinExistence type="predicted"/>
<dbReference type="InterPro" id="IPR027396">
    <property type="entry name" value="DsrEFH-like"/>
</dbReference>
<keyword evidence="2" id="KW-1185">Reference proteome</keyword>
<accession>A0A1V2ZYS9</accession>
<reference evidence="1 2" key="1">
    <citation type="submission" date="2017-02" db="EMBL/GenBank/DDBJ databases">
        <title>Genomic diversity within the haloalkaliphilic genus Thioalkalivibrio.</title>
        <authorList>
            <person name="Ahn A.-C."/>
            <person name="Meier-Kolthoff J."/>
            <person name="Overmars L."/>
            <person name="Richter M."/>
            <person name="Woyke T."/>
            <person name="Sorokin D.Y."/>
            <person name="Muyzer G."/>
        </authorList>
    </citation>
    <scope>NUCLEOTIDE SEQUENCE [LARGE SCALE GENOMIC DNA]</scope>
    <source>
        <strain evidence="1 2">HL17</strain>
    </source>
</reference>
<dbReference type="AlphaFoldDB" id="A0A1V2ZYS9"/>
<dbReference type="RefSeq" id="WP_018946226.1">
    <property type="nucleotide sequence ID" value="NZ_MUZR01000020.1"/>
</dbReference>
<protein>
    <recommendedName>
        <fullName evidence="3">Sulfur reduction protein DsrE</fullName>
    </recommendedName>
</protein>
<organism evidence="1 2">
    <name type="scientific">Thioalkalivibrio halophilus</name>
    <dbReference type="NCBI Taxonomy" id="252474"/>
    <lineage>
        <taxon>Bacteria</taxon>
        <taxon>Pseudomonadati</taxon>
        <taxon>Pseudomonadota</taxon>
        <taxon>Gammaproteobacteria</taxon>
        <taxon>Chromatiales</taxon>
        <taxon>Ectothiorhodospiraceae</taxon>
        <taxon>Thioalkalivibrio</taxon>
    </lineage>
</organism>
<dbReference type="Proteomes" id="UP000189177">
    <property type="component" value="Unassembled WGS sequence"/>
</dbReference>
<dbReference type="EMBL" id="MUZR01000020">
    <property type="protein sequence ID" value="OOC10249.1"/>
    <property type="molecule type" value="Genomic_DNA"/>
</dbReference>
<comment type="caution">
    <text evidence="1">The sequence shown here is derived from an EMBL/GenBank/DDBJ whole genome shotgun (WGS) entry which is preliminary data.</text>
</comment>
<dbReference type="SUPFAM" id="SSF75169">
    <property type="entry name" value="DsrEFH-like"/>
    <property type="match status" value="1"/>
</dbReference>
<evidence type="ECO:0000313" key="1">
    <source>
        <dbReference type="EMBL" id="OOC10249.1"/>
    </source>
</evidence>
<dbReference type="OrthoDB" id="5615986at2"/>
<evidence type="ECO:0000313" key="2">
    <source>
        <dbReference type="Proteomes" id="UP000189177"/>
    </source>
</evidence>
<evidence type="ECO:0008006" key="3">
    <source>
        <dbReference type="Google" id="ProtNLM"/>
    </source>
</evidence>
<dbReference type="Gene3D" id="3.40.1260.10">
    <property type="entry name" value="DsrEFH-like"/>
    <property type="match status" value="1"/>
</dbReference>
<dbReference type="STRING" id="252474.B1A74_06760"/>